<name>A0ABW4I5N6_9SPHN</name>
<gene>
    <name evidence="2" type="ORF">ACFSCW_10185</name>
</gene>
<dbReference type="RefSeq" id="WP_380888889.1">
    <property type="nucleotide sequence ID" value="NZ_JBHUDY010000001.1"/>
</dbReference>
<keyword evidence="1" id="KW-0732">Signal</keyword>
<dbReference type="Gene3D" id="3.30.10.10">
    <property type="entry name" value="Trypsin Inhibitor V, subunit A"/>
    <property type="match status" value="1"/>
</dbReference>
<organism evidence="2 3">
    <name type="scientific">Sphingomonas tabacisoli</name>
    <dbReference type="NCBI Taxonomy" id="2249466"/>
    <lineage>
        <taxon>Bacteria</taxon>
        <taxon>Pseudomonadati</taxon>
        <taxon>Pseudomonadota</taxon>
        <taxon>Alphaproteobacteria</taxon>
        <taxon>Sphingomonadales</taxon>
        <taxon>Sphingomonadaceae</taxon>
        <taxon>Sphingomonas</taxon>
    </lineage>
</organism>
<keyword evidence="3" id="KW-1185">Reference proteome</keyword>
<dbReference type="PANTHER" id="PTHR39600">
    <property type="entry name" value="PEPTIDASE INHIBITOR I78 FAMILY PROTEIN"/>
    <property type="match status" value="1"/>
</dbReference>
<dbReference type="Proteomes" id="UP001597115">
    <property type="component" value="Unassembled WGS sequence"/>
</dbReference>
<evidence type="ECO:0000313" key="3">
    <source>
        <dbReference type="Proteomes" id="UP001597115"/>
    </source>
</evidence>
<proteinExistence type="predicted"/>
<protein>
    <submittedName>
        <fullName evidence="2">I78 family peptidase inhibitor</fullName>
    </submittedName>
</protein>
<feature type="signal peptide" evidence="1">
    <location>
        <begin position="1"/>
        <end position="19"/>
    </location>
</feature>
<evidence type="ECO:0000313" key="2">
    <source>
        <dbReference type="EMBL" id="MFD1612169.1"/>
    </source>
</evidence>
<comment type="caution">
    <text evidence="2">The sequence shown here is derived from an EMBL/GenBank/DDBJ whole genome shotgun (WGS) entry which is preliminary data.</text>
</comment>
<reference evidence="3" key="1">
    <citation type="journal article" date="2019" name="Int. J. Syst. Evol. Microbiol.">
        <title>The Global Catalogue of Microorganisms (GCM) 10K type strain sequencing project: providing services to taxonomists for standard genome sequencing and annotation.</title>
        <authorList>
            <consortium name="The Broad Institute Genomics Platform"/>
            <consortium name="The Broad Institute Genome Sequencing Center for Infectious Disease"/>
            <person name="Wu L."/>
            <person name="Ma J."/>
        </authorList>
    </citation>
    <scope>NUCLEOTIDE SEQUENCE [LARGE SCALE GENOMIC DNA]</scope>
    <source>
        <strain evidence="3">CGMCC 1.16275</strain>
    </source>
</reference>
<sequence>MIRLILAAALMLGPSFAEKTGTARPKLATPPAMEGCDAEDLQKLVGQAFTDATADQAREASGAAVVRVVRPGQMVTMDIRADRLTIALDQAGKIVSVRCG</sequence>
<dbReference type="Pfam" id="PF11720">
    <property type="entry name" value="Inhibitor_I78"/>
    <property type="match status" value="1"/>
</dbReference>
<dbReference type="EMBL" id="JBHUDY010000001">
    <property type="protein sequence ID" value="MFD1612169.1"/>
    <property type="molecule type" value="Genomic_DNA"/>
</dbReference>
<dbReference type="PANTHER" id="PTHR39600:SF1">
    <property type="entry name" value="PEPTIDASE INHIBITOR I78 FAMILY PROTEIN"/>
    <property type="match status" value="1"/>
</dbReference>
<feature type="chain" id="PRO_5047305417" evidence="1">
    <location>
        <begin position="20"/>
        <end position="100"/>
    </location>
</feature>
<accession>A0ABW4I5N6</accession>
<dbReference type="InterPro" id="IPR021719">
    <property type="entry name" value="Prot_inh_I78"/>
</dbReference>
<evidence type="ECO:0000256" key="1">
    <source>
        <dbReference type="SAM" id="SignalP"/>
    </source>
</evidence>